<gene>
    <name evidence="1" type="ORF">GCM10009107_17880</name>
</gene>
<sequence length="252" mass="26400">MNRLHAEYLRLYAPDPSALPAGSTTAADLVDAQGRVRALVLALGRPADWALLSQVWQGVQADLGWPAPAIAVSGVDAFQLWFSLAEPLAADSARQLLQALCARYLPGLPAQRLDLWPTQRGPGSDPARHTAPVPAEQAETGLWSAFVSQDLAAVFVEAPWLDIPPGEEGQLTLLRSMQSVSPAALASAMAELQAQPATAATLAAAPGFASLPVACTDPRQFLLAVMNDASVPLALRIDAAKALLPTPPAKTP</sequence>
<name>A0ABN1JX49_9BURK</name>
<accession>A0ABN1JX49</accession>
<protein>
    <recommendedName>
        <fullName evidence="3">DUF4123 domain-containing protein</fullName>
    </recommendedName>
</protein>
<evidence type="ECO:0008006" key="3">
    <source>
        <dbReference type="Google" id="ProtNLM"/>
    </source>
</evidence>
<proteinExistence type="predicted"/>
<organism evidence="1 2">
    <name type="scientific">Ideonella azotifigens</name>
    <dbReference type="NCBI Taxonomy" id="513160"/>
    <lineage>
        <taxon>Bacteria</taxon>
        <taxon>Pseudomonadati</taxon>
        <taxon>Pseudomonadota</taxon>
        <taxon>Betaproteobacteria</taxon>
        <taxon>Burkholderiales</taxon>
        <taxon>Sphaerotilaceae</taxon>
        <taxon>Ideonella</taxon>
    </lineage>
</organism>
<reference evidence="1 2" key="1">
    <citation type="journal article" date="2019" name="Int. J. Syst. Evol. Microbiol.">
        <title>The Global Catalogue of Microorganisms (GCM) 10K type strain sequencing project: providing services to taxonomists for standard genome sequencing and annotation.</title>
        <authorList>
            <consortium name="The Broad Institute Genomics Platform"/>
            <consortium name="The Broad Institute Genome Sequencing Center for Infectious Disease"/>
            <person name="Wu L."/>
            <person name="Ma J."/>
        </authorList>
    </citation>
    <scope>NUCLEOTIDE SEQUENCE [LARGE SCALE GENOMIC DNA]</scope>
    <source>
        <strain evidence="1 2">JCM 15503</strain>
    </source>
</reference>
<evidence type="ECO:0000313" key="2">
    <source>
        <dbReference type="Proteomes" id="UP001500279"/>
    </source>
</evidence>
<dbReference type="RefSeq" id="WP_231011322.1">
    <property type="nucleotide sequence ID" value="NZ_BAAAEW010000008.1"/>
</dbReference>
<dbReference type="Proteomes" id="UP001500279">
    <property type="component" value="Unassembled WGS sequence"/>
</dbReference>
<keyword evidence="2" id="KW-1185">Reference proteome</keyword>
<dbReference type="EMBL" id="BAAAEW010000008">
    <property type="protein sequence ID" value="GAA0748414.1"/>
    <property type="molecule type" value="Genomic_DNA"/>
</dbReference>
<evidence type="ECO:0000313" key="1">
    <source>
        <dbReference type="EMBL" id="GAA0748414.1"/>
    </source>
</evidence>
<comment type="caution">
    <text evidence="1">The sequence shown here is derived from an EMBL/GenBank/DDBJ whole genome shotgun (WGS) entry which is preliminary data.</text>
</comment>